<dbReference type="SUPFAM" id="SSF46785">
    <property type="entry name" value="Winged helix' DNA-binding domain"/>
    <property type="match status" value="2"/>
</dbReference>
<dbReference type="AlphaFoldDB" id="A0AAD5TFP0"/>
<comment type="function">
    <text evidence="2">Component of the endosomal sorting complex required for transport II (ESCRT-II), which is required for multivesicular body (MVB) formation and sorting of endosomal cargo proteins into MVBs.</text>
</comment>
<dbReference type="GO" id="GO:0043328">
    <property type="term" value="P:protein transport to vacuole involved in ubiquitin-dependent protein catabolic process via the multivesicular body sorting pathway"/>
    <property type="evidence" value="ECO:0007669"/>
    <property type="project" value="TreeGrafter"/>
</dbReference>
<reference evidence="3" key="1">
    <citation type="submission" date="2020-05" db="EMBL/GenBank/DDBJ databases">
        <title>Phylogenomic resolution of chytrid fungi.</title>
        <authorList>
            <person name="Stajich J.E."/>
            <person name="Amses K."/>
            <person name="Simmons R."/>
            <person name="Seto K."/>
            <person name="Myers J."/>
            <person name="Bonds A."/>
            <person name="Quandt C.A."/>
            <person name="Barry K."/>
            <person name="Liu P."/>
            <person name="Grigoriev I."/>
            <person name="Longcore J.E."/>
            <person name="James T.Y."/>
        </authorList>
    </citation>
    <scope>NUCLEOTIDE SEQUENCE</scope>
    <source>
        <strain evidence="3">JEL0379</strain>
    </source>
</reference>
<sequence length="242" mass="27313">MARRRAGISGLQAQARTNADFQRVGEALSQSQLEQLKSQLAAFKTNLEDFALKYRKDIKRDPKFRMHFQRMCTNIGVDPLASNKGFWSELLGVGDFYYELGVQIAEICIATRERNGGLLDMVDLKRMLERLRGKDAQEISEDDITRSIKTLKPLGNGFDVVQIGSRKLVQSVPRELNADFATVLGLAQTKGCTTVRDVEARLGWHPDRAQRVLDELLKDGICWLDAQAHPPEFWVAGFFVSQ</sequence>
<dbReference type="Gene3D" id="6.10.140.180">
    <property type="match status" value="1"/>
</dbReference>
<dbReference type="PIRSF" id="PIRSF017215">
    <property type="entry name" value="ESCRT2_Vps22"/>
    <property type="match status" value="1"/>
</dbReference>
<dbReference type="InterPro" id="IPR040608">
    <property type="entry name" value="Snf8/Vps36"/>
</dbReference>
<keyword evidence="2" id="KW-0653">Protein transport</keyword>
<evidence type="ECO:0000256" key="1">
    <source>
        <dbReference type="ARBA" id="ARBA00009834"/>
    </source>
</evidence>
<evidence type="ECO:0000313" key="3">
    <source>
        <dbReference type="EMBL" id="KAJ3172314.1"/>
    </source>
</evidence>
<organism evidence="3 4">
    <name type="scientific">Geranomyces variabilis</name>
    <dbReference type="NCBI Taxonomy" id="109894"/>
    <lineage>
        <taxon>Eukaryota</taxon>
        <taxon>Fungi</taxon>
        <taxon>Fungi incertae sedis</taxon>
        <taxon>Chytridiomycota</taxon>
        <taxon>Chytridiomycota incertae sedis</taxon>
        <taxon>Chytridiomycetes</taxon>
        <taxon>Spizellomycetales</taxon>
        <taxon>Powellomycetaceae</taxon>
        <taxon>Geranomyces</taxon>
    </lineage>
</organism>
<dbReference type="InterPro" id="IPR016689">
    <property type="entry name" value="ESCRT-2_cplx_Snf8"/>
</dbReference>
<proteinExistence type="inferred from homology"/>
<comment type="similarity">
    <text evidence="1 2">Belongs to the SNF8 family.</text>
</comment>
<dbReference type="GO" id="GO:0000814">
    <property type="term" value="C:ESCRT II complex"/>
    <property type="evidence" value="ECO:0007669"/>
    <property type="project" value="UniProtKB-UniRule"/>
</dbReference>
<keyword evidence="2" id="KW-0813">Transport</keyword>
<dbReference type="Proteomes" id="UP001212152">
    <property type="component" value="Unassembled WGS sequence"/>
</dbReference>
<dbReference type="FunFam" id="1.10.10.10:FF:000085">
    <property type="entry name" value="Vacuolar-sorting protein SNF8"/>
    <property type="match status" value="1"/>
</dbReference>
<dbReference type="PANTHER" id="PTHR12806:SF0">
    <property type="entry name" value="VACUOLAR-SORTING PROTEIN SNF8"/>
    <property type="match status" value="1"/>
</dbReference>
<evidence type="ECO:0000256" key="2">
    <source>
        <dbReference type="PIRNR" id="PIRNR017215"/>
    </source>
</evidence>
<comment type="subunit">
    <text evidence="2">Component of the endosomal sorting complex required for transport II (ESCRT-II).</text>
</comment>
<dbReference type="EMBL" id="JADGJQ010000079">
    <property type="protein sequence ID" value="KAJ3172314.1"/>
    <property type="molecule type" value="Genomic_DNA"/>
</dbReference>
<dbReference type="Pfam" id="PF04157">
    <property type="entry name" value="EAP30"/>
    <property type="match status" value="1"/>
</dbReference>
<comment type="caution">
    <text evidence="3">The sequence shown here is derived from an EMBL/GenBank/DDBJ whole genome shotgun (WGS) entry which is preliminary data.</text>
</comment>
<accession>A0AAD5TFP0</accession>
<gene>
    <name evidence="3" type="primary">SNF8</name>
    <name evidence="3" type="ORF">HDU87_007909</name>
</gene>
<keyword evidence="4" id="KW-1185">Reference proteome</keyword>
<dbReference type="Gene3D" id="1.10.10.10">
    <property type="entry name" value="Winged helix-like DNA-binding domain superfamily/Winged helix DNA-binding domain"/>
    <property type="match status" value="2"/>
</dbReference>
<name>A0AAD5TFP0_9FUNG</name>
<evidence type="ECO:0000313" key="4">
    <source>
        <dbReference type="Proteomes" id="UP001212152"/>
    </source>
</evidence>
<dbReference type="InterPro" id="IPR036390">
    <property type="entry name" value="WH_DNA-bd_sf"/>
</dbReference>
<protein>
    <recommendedName>
        <fullName evidence="2">Vacuolar-sorting protein SNF8</fullName>
    </recommendedName>
</protein>
<dbReference type="PANTHER" id="PTHR12806">
    <property type="entry name" value="EAP30 SUBUNIT OF ELL COMPLEX"/>
    <property type="match status" value="1"/>
</dbReference>
<dbReference type="InterPro" id="IPR036388">
    <property type="entry name" value="WH-like_DNA-bd_sf"/>
</dbReference>